<accession>A0A0C9VWB8</accession>
<gene>
    <name evidence="2" type="ORF">M422DRAFT_253840</name>
</gene>
<proteinExistence type="predicted"/>
<feature type="region of interest" description="Disordered" evidence="1">
    <location>
        <begin position="1"/>
        <end position="33"/>
    </location>
</feature>
<protein>
    <submittedName>
        <fullName evidence="2">Uncharacterized protein</fullName>
    </submittedName>
</protein>
<feature type="compositionally biased region" description="Low complexity" evidence="1">
    <location>
        <begin position="22"/>
        <end position="32"/>
    </location>
</feature>
<reference evidence="2 3" key="1">
    <citation type="submission" date="2014-06" db="EMBL/GenBank/DDBJ databases">
        <title>Evolutionary Origins and Diversification of the Mycorrhizal Mutualists.</title>
        <authorList>
            <consortium name="DOE Joint Genome Institute"/>
            <consortium name="Mycorrhizal Genomics Consortium"/>
            <person name="Kohler A."/>
            <person name="Kuo A."/>
            <person name="Nagy L.G."/>
            <person name="Floudas D."/>
            <person name="Copeland A."/>
            <person name="Barry K.W."/>
            <person name="Cichocki N."/>
            <person name="Veneault-Fourrey C."/>
            <person name="LaButti K."/>
            <person name="Lindquist E.A."/>
            <person name="Lipzen A."/>
            <person name="Lundell T."/>
            <person name="Morin E."/>
            <person name="Murat C."/>
            <person name="Riley R."/>
            <person name="Ohm R."/>
            <person name="Sun H."/>
            <person name="Tunlid A."/>
            <person name="Henrissat B."/>
            <person name="Grigoriev I.V."/>
            <person name="Hibbett D.S."/>
            <person name="Martin F."/>
        </authorList>
    </citation>
    <scope>NUCLEOTIDE SEQUENCE [LARGE SCALE GENOMIC DNA]</scope>
    <source>
        <strain evidence="2 3">SS14</strain>
    </source>
</reference>
<sequence>MELKRDDDDNIVQISDDEVKKVPTPKSTSKPCPAKKAKMVLSDSEDDQLYIAECIIDVELPSVAQNNGRKSKTVKQTPLSSGPIEMDKKTTHIAFLAKIAAAIESMPECLDEWSADFQQTTSRWNTTQEETTTEDAGASRRLGHAHFDDDLKATVEQLKAKHPEGCCEYHKDNLICLPGPVRSYRTQLKGKGTL</sequence>
<evidence type="ECO:0000313" key="2">
    <source>
        <dbReference type="EMBL" id="KIJ43050.1"/>
    </source>
</evidence>
<dbReference type="Proteomes" id="UP000054279">
    <property type="component" value="Unassembled WGS sequence"/>
</dbReference>
<dbReference type="HOGENOM" id="CLU_1403255_0_0_1"/>
<evidence type="ECO:0000313" key="3">
    <source>
        <dbReference type="Proteomes" id="UP000054279"/>
    </source>
</evidence>
<dbReference type="AlphaFoldDB" id="A0A0C9VWB8"/>
<dbReference type="EMBL" id="KN837126">
    <property type="protein sequence ID" value="KIJ43050.1"/>
    <property type="molecule type" value="Genomic_DNA"/>
</dbReference>
<keyword evidence="3" id="KW-1185">Reference proteome</keyword>
<name>A0A0C9VWB8_SPHS4</name>
<evidence type="ECO:0000256" key="1">
    <source>
        <dbReference type="SAM" id="MobiDB-lite"/>
    </source>
</evidence>
<organism evidence="2 3">
    <name type="scientific">Sphaerobolus stellatus (strain SS14)</name>
    <dbReference type="NCBI Taxonomy" id="990650"/>
    <lineage>
        <taxon>Eukaryota</taxon>
        <taxon>Fungi</taxon>
        <taxon>Dikarya</taxon>
        <taxon>Basidiomycota</taxon>
        <taxon>Agaricomycotina</taxon>
        <taxon>Agaricomycetes</taxon>
        <taxon>Phallomycetidae</taxon>
        <taxon>Geastrales</taxon>
        <taxon>Sphaerobolaceae</taxon>
        <taxon>Sphaerobolus</taxon>
    </lineage>
</organism>